<proteinExistence type="predicted"/>
<organism evidence="2 3">
    <name type="scientific">Mucilaginibacter robiniae</name>
    <dbReference type="NCBI Taxonomy" id="2728022"/>
    <lineage>
        <taxon>Bacteria</taxon>
        <taxon>Pseudomonadati</taxon>
        <taxon>Bacteroidota</taxon>
        <taxon>Sphingobacteriia</taxon>
        <taxon>Sphingobacteriales</taxon>
        <taxon>Sphingobacteriaceae</taxon>
        <taxon>Mucilaginibacter</taxon>
    </lineage>
</organism>
<dbReference type="KEGG" id="mrob:HH214_21620"/>
<dbReference type="NCBIfam" id="TIGR03783">
    <property type="entry name" value="Bac_Flav_CT_G"/>
    <property type="match status" value="1"/>
</dbReference>
<dbReference type="PANTHER" id="PTHR38467">
    <property type="match status" value="1"/>
</dbReference>
<accession>A0A7L5E7B9</accession>
<gene>
    <name evidence="2" type="primary">traG</name>
    <name evidence="2" type="ORF">HH214_21620</name>
</gene>
<geneLocation type="plasmid" evidence="2 3">
    <name>unnamed1</name>
</geneLocation>
<reference evidence="2 3" key="1">
    <citation type="submission" date="2020-04" db="EMBL/GenBank/DDBJ databases">
        <title>Genome sequencing of novel species.</title>
        <authorList>
            <person name="Heo J."/>
            <person name="Kim S.-J."/>
            <person name="Kim J.-S."/>
            <person name="Hong S.-B."/>
            <person name="Kwon S.-W."/>
        </authorList>
    </citation>
    <scope>NUCLEOTIDE SEQUENCE [LARGE SCALE GENOMIC DNA]</scope>
    <source>
        <strain evidence="2 3">F39-2</strain>
        <plasmid evidence="2 3">unnamed1</plasmid>
    </source>
</reference>
<keyword evidence="2" id="KW-0614">Plasmid</keyword>
<protein>
    <submittedName>
        <fullName evidence="2">TraG family conjugative transposon ATPase</fullName>
    </submittedName>
</protein>
<dbReference type="AlphaFoldDB" id="A0A7L5E7B9"/>
<dbReference type="Pfam" id="PF19044">
    <property type="entry name" value="P-loop_TraG"/>
    <property type="match status" value="2"/>
</dbReference>
<feature type="domain" description="TraG P-loop" evidence="1">
    <location>
        <begin position="388"/>
        <end position="536"/>
    </location>
</feature>
<name>A0A7L5E7B9_9SPHI</name>
<dbReference type="RefSeq" id="WP_169611294.1">
    <property type="nucleotide sequence ID" value="NZ_CP051683.1"/>
</dbReference>
<dbReference type="SUPFAM" id="SSF52540">
    <property type="entry name" value="P-loop containing nucleoside triphosphate hydrolases"/>
    <property type="match status" value="1"/>
</dbReference>
<evidence type="ECO:0000259" key="1">
    <source>
        <dbReference type="Pfam" id="PF19044"/>
    </source>
</evidence>
<dbReference type="InterPro" id="IPR022509">
    <property type="entry name" value="Conjugation_ATPase_TraG"/>
</dbReference>
<sequence length="946" mass="109604">MAQKRKTEFTLPYFGIEETGKYPTIYNLKGDYGVIFQLNNPVLQYSADPSAYDTSHQLYVNIIKILGEGYVIQKQDILTKKIYNKSDSTEYLQKKYDEHFNGREYTDLTTFLVVTRKAKRGTFFTYNNKHFKDFEQNIGKLEDLLKRNNLLPKILSGNEIDLYVKRILSMNFSTNHVSLNNLLATDVEIKMGDRAVRSVPLIDIDKIDLPEKISTHVERNDKDSLKGFPLDTMGFLYNVPGYQTIIYNQVIDIPAQNFTQRKLELKRKRHSGIPDPANNMCVEDIDDLMVDIARENQMLVYCHFNFLVCAPLETIQQTCNYIESSLFEQLGIIPNKNAYNQMELFRTAMPCNTVELDEYDLFLTTADAALCFFFKEALSKDELSGFQIRFTDRQGIPVAIDPADLPMQTNRINNRNKFVLGPSGSGKSFFMNALIEQYCMYNKSPNPKWQMDVVIVDTGHSYSGLCSYYGGKYITYSEDKPITMNPFAISEGEYNIEKKDFLKTLISLLWKGAEGTVNQVESDVIAQCISAYYSNFFGKPLFIDLTDEQINQIQFEAEREAAEIDFTEQAKAALDLNAIEQEAKGIAANFQGSDDEKISFYEREYERIYNHLIGNEILCLREAETEELYYQLLSAARQEAKEDFKRKNVVELSFNSFYEYALYKIPEIKQQERIPFDIDEFRFVLKKFYKGGEFEAILNEEADNSLFTEPFVVFEIDSIKEHKILFPIVTLIIMDVFIQKMRFRTQQRKALIIEEAWKAIASPLMASYILYLYKTVRKFWGEAIVVTQELGDIIGNAVVKDSIINNSDTIMMLDQSKFKDNFDEIAKLLAINQHERKKILTINQLDNHENRGRFKEVYIRRGATGEVYGVEVALEQYLIYTTEKPEKTAVECYSHYYGSYVQGIERFVIDLKRSGLKLPQFFKEVNSKRKPLYADEEVQRELLLVG</sequence>
<dbReference type="InterPro" id="IPR027417">
    <property type="entry name" value="P-loop_NTPase"/>
</dbReference>
<dbReference type="PANTHER" id="PTHR38467:SF1">
    <property type="entry name" value="CONJUGATIVE TRANSFER: ASSEMBLY"/>
    <property type="match status" value="1"/>
</dbReference>
<keyword evidence="3" id="KW-1185">Reference proteome</keyword>
<feature type="domain" description="TraG P-loop" evidence="1">
    <location>
        <begin position="630"/>
        <end position="908"/>
    </location>
</feature>
<dbReference type="InterPro" id="IPR043964">
    <property type="entry name" value="P-loop_TraG"/>
</dbReference>
<dbReference type="Gene3D" id="3.40.50.300">
    <property type="entry name" value="P-loop containing nucleotide triphosphate hydrolases"/>
    <property type="match status" value="2"/>
</dbReference>
<dbReference type="InterPro" id="IPR053155">
    <property type="entry name" value="F-pilin_assembly_TraC"/>
</dbReference>
<evidence type="ECO:0000313" key="2">
    <source>
        <dbReference type="EMBL" id="QJD98558.1"/>
    </source>
</evidence>
<dbReference type="Proteomes" id="UP000503278">
    <property type="component" value="Plasmid unnamed1"/>
</dbReference>
<evidence type="ECO:0000313" key="3">
    <source>
        <dbReference type="Proteomes" id="UP000503278"/>
    </source>
</evidence>
<dbReference type="EMBL" id="CP051683">
    <property type="protein sequence ID" value="QJD98558.1"/>
    <property type="molecule type" value="Genomic_DNA"/>
</dbReference>